<feature type="transmembrane region" description="Helical" evidence="6">
    <location>
        <begin position="12"/>
        <end position="31"/>
    </location>
</feature>
<dbReference type="InterPro" id="IPR029776">
    <property type="entry name" value="TMEM179B"/>
</dbReference>
<keyword evidence="7" id="KW-1185">Reference proteome</keyword>
<dbReference type="Pfam" id="PF26158">
    <property type="entry name" value="Claudin_TMEM179-179B"/>
    <property type="match status" value="1"/>
</dbReference>
<dbReference type="InterPro" id="IPR059010">
    <property type="entry name" value="TMEM179-179B"/>
</dbReference>
<accession>A0A6P8RY14</accession>
<dbReference type="RefSeq" id="XP_033810710.1">
    <property type="nucleotide sequence ID" value="XM_033954819.1"/>
</dbReference>
<dbReference type="InParanoid" id="A0A6P8RY14"/>
<comment type="similarity">
    <text evidence="5">Belongs to the TMEM179 family.</text>
</comment>
<evidence type="ECO:0000256" key="4">
    <source>
        <dbReference type="ARBA" id="ARBA00023136"/>
    </source>
</evidence>
<evidence type="ECO:0000256" key="6">
    <source>
        <dbReference type="SAM" id="Phobius"/>
    </source>
</evidence>
<sequence>MALLWLERVELLLYGASFICGVVSSAALAVTQGEFEGHCILYGDVSSNSTGKAIFTFSAFSSYSLCYFVSVISLLISLYCFCIMLYWVYVSCIDEVTRGTRWLNISVVVSVLILFFLLVSACVLRVGMNNLCDSILKTKRVQKCAEAQDLTWISPYDGSRFYTNLYSAESAAWVNFFFWIVVVVLLSIQKRLSSSSAPFQPLSGLDPEWTTSETEAIIGTQRA</sequence>
<organism evidence="7 8">
    <name type="scientific">Geotrypetes seraphini</name>
    <name type="common">Gaboon caecilian</name>
    <name type="synonym">Caecilia seraphini</name>
    <dbReference type="NCBI Taxonomy" id="260995"/>
    <lineage>
        <taxon>Eukaryota</taxon>
        <taxon>Metazoa</taxon>
        <taxon>Chordata</taxon>
        <taxon>Craniata</taxon>
        <taxon>Vertebrata</taxon>
        <taxon>Euteleostomi</taxon>
        <taxon>Amphibia</taxon>
        <taxon>Gymnophiona</taxon>
        <taxon>Geotrypetes</taxon>
    </lineage>
</organism>
<evidence type="ECO:0000256" key="3">
    <source>
        <dbReference type="ARBA" id="ARBA00022989"/>
    </source>
</evidence>
<dbReference type="AlphaFoldDB" id="A0A6P8RY14"/>
<dbReference type="KEGG" id="gsh:117365008"/>
<dbReference type="CTD" id="374395"/>
<feature type="transmembrane region" description="Helical" evidence="6">
    <location>
        <begin position="170"/>
        <end position="188"/>
    </location>
</feature>
<keyword evidence="3 6" id="KW-1133">Transmembrane helix</keyword>
<feature type="transmembrane region" description="Helical" evidence="6">
    <location>
        <begin position="102"/>
        <end position="126"/>
    </location>
</feature>
<evidence type="ECO:0000313" key="8">
    <source>
        <dbReference type="RefSeq" id="XP_033810710.1"/>
    </source>
</evidence>
<proteinExistence type="inferred from homology"/>
<gene>
    <name evidence="8" type="primary">TMEM179B</name>
</gene>
<evidence type="ECO:0000256" key="2">
    <source>
        <dbReference type="ARBA" id="ARBA00022692"/>
    </source>
</evidence>
<keyword evidence="4 6" id="KW-0472">Membrane</keyword>
<feature type="transmembrane region" description="Helical" evidence="6">
    <location>
        <begin position="67"/>
        <end position="90"/>
    </location>
</feature>
<dbReference type="Proteomes" id="UP000515159">
    <property type="component" value="Chromosome 8"/>
</dbReference>
<evidence type="ECO:0000256" key="5">
    <source>
        <dbReference type="ARBA" id="ARBA00093776"/>
    </source>
</evidence>
<name>A0A6P8RY14_GEOSA</name>
<dbReference type="OrthoDB" id="8914435at2759"/>
<evidence type="ECO:0000313" key="7">
    <source>
        <dbReference type="Proteomes" id="UP000515159"/>
    </source>
</evidence>
<evidence type="ECO:0000256" key="1">
    <source>
        <dbReference type="ARBA" id="ARBA00004141"/>
    </source>
</evidence>
<protein>
    <submittedName>
        <fullName evidence="8">Transmembrane protein 179B</fullName>
    </submittedName>
</protein>
<keyword evidence="2 6" id="KW-0812">Transmembrane</keyword>
<dbReference type="FunCoup" id="A0A6P8RY14">
    <property type="interactions" value="701"/>
</dbReference>
<dbReference type="PANTHER" id="PTHR31056">
    <property type="entry name" value="TRANSMEMBRANE PROTEIN 179B"/>
    <property type="match status" value="1"/>
</dbReference>
<reference evidence="8" key="1">
    <citation type="submission" date="2025-08" db="UniProtKB">
        <authorList>
            <consortium name="RefSeq"/>
        </authorList>
    </citation>
    <scope>IDENTIFICATION</scope>
</reference>
<dbReference type="GeneID" id="117365008"/>
<dbReference type="PANTHER" id="PTHR31056:SF1">
    <property type="entry name" value="TRANSMEMBRANE PROTEIN 179B"/>
    <property type="match status" value="1"/>
</dbReference>
<comment type="subcellular location">
    <subcellularLocation>
        <location evidence="1">Membrane</location>
        <topology evidence="1">Multi-pass membrane protein</topology>
    </subcellularLocation>
</comment>